<evidence type="ECO:0000313" key="1">
    <source>
        <dbReference type="EMBL" id="PKZ19765.1"/>
    </source>
</evidence>
<proteinExistence type="predicted"/>
<organism evidence="1 2">
    <name type="scientific">Gardnerella leopoldii</name>
    <dbReference type="NCBI Taxonomy" id="2792978"/>
    <lineage>
        <taxon>Bacteria</taxon>
        <taxon>Bacillati</taxon>
        <taxon>Actinomycetota</taxon>
        <taxon>Actinomycetes</taxon>
        <taxon>Bifidobacteriales</taxon>
        <taxon>Bifidobacteriaceae</taxon>
        <taxon>Gardnerella</taxon>
    </lineage>
</organism>
<protein>
    <submittedName>
        <fullName evidence="1">Uncharacterized protein</fullName>
    </submittedName>
</protein>
<sequence length="84" mass="8903">MLSTQARSVFVSIDEGRAGSCGWVLETGLCFVCATTCLSAALRARKQLGAPSLLRVESTVCFQHKRGLSSSRLTKAGQVPVVGF</sequence>
<dbReference type="EMBL" id="PKHC01000001">
    <property type="protein sequence ID" value="PKZ19765.1"/>
    <property type="molecule type" value="Genomic_DNA"/>
</dbReference>
<name>A0ABX4SEZ9_9BIFI</name>
<evidence type="ECO:0000313" key="2">
    <source>
        <dbReference type="Proteomes" id="UP000235111"/>
    </source>
</evidence>
<comment type="caution">
    <text evidence="1">The sequence shown here is derived from an EMBL/GenBank/DDBJ whole genome shotgun (WGS) entry which is preliminary data.</text>
</comment>
<reference evidence="1 2" key="1">
    <citation type="submission" date="2017-12" db="EMBL/GenBank/DDBJ databases">
        <title>Phylogenetic diversity of female urinary microbiome.</title>
        <authorList>
            <person name="Thomas-White K."/>
            <person name="Wolfe A.J."/>
        </authorList>
    </citation>
    <scope>NUCLEOTIDE SEQUENCE [LARGE SCALE GENOMIC DNA]</scope>
    <source>
        <strain evidence="1 2">UMB0912</strain>
    </source>
</reference>
<accession>A0ABX4SEZ9</accession>
<gene>
    <name evidence="1" type="ORF">CYJ59_05045</name>
</gene>
<dbReference type="Proteomes" id="UP000235111">
    <property type="component" value="Unassembled WGS sequence"/>
</dbReference>
<keyword evidence="2" id="KW-1185">Reference proteome</keyword>